<protein>
    <submittedName>
        <fullName evidence="1">Uncharacterized protein</fullName>
    </submittedName>
</protein>
<accession>A0A1Q5ZUY7</accession>
<sequence>MKKKEGTKILDFFSLKYCDNQSIITCKCTESYKKISTKKFNE</sequence>
<proteinExistence type="predicted"/>
<dbReference type="AlphaFoldDB" id="A0A1Q5ZUY7"/>
<gene>
    <name evidence="1" type="ORF">RG47T_0989</name>
</gene>
<reference evidence="1 2" key="1">
    <citation type="submission" date="2016-11" db="EMBL/GenBank/DDBJ databases">
        <title>Whole Genome Sequencing of Mucilaginibacter polytrichastri RG4-7(T) isolated from the moss sample.</title>
        <authorList>
            <person name="Li Y."/>
        </authorList>
    </citation>
    <scope>NUCLEOTIDE SEQUENCE [LARGE SCALE GENOMIC DNA]</scope>
    <source>
        <strain evidence="1 2">RG4-7</strain>
    </source>
</reference>
<comment type="caution">
    <text evidence="1">The sequence shown here is derived from an EMBL/GenBank/DDBJ whole genome shotgun (WGS) entry which is preliminary data.</text>
</comment>
<dbReference type="STRING" id="1302689.RG47T_0989"/>
<dbReference type="Proteomes" id="UP000186720">
    <property type="component" value="Unassembled WGS sequence"/>
</dbReference>
<keyword evidence="2" id="KW-1185">Reference proteome</keyword>
<organism evidence="1 2">
    <name type="scientific">Mucilaginibacter polytrichastri</name>
    <dbReference type="NCBI Taxonomy" id="1302689"/>
    <lineage>
        <taxon>Bacteria</taxon>
        <taxon>Pseudomonadati</taxon>
        <taxon>Bacteroidota</taxon>
        <taxon>Sphingobacteriia</taxon>
        <taxon>Sphingobacteriales</taxon>
        <taxon>Sphingobacteriaceae</taxon>
        <taxon>Mucilaginibacter</taxon>
    </lineage>
</organism>
<evidence type="ECO:0000313" key="2">
    <source>
        <dbReference type="Proteomes" id="UP000186720"/>
    </source>
</evidence>
<evidence type="ECO:0000313" key="1">
    <source>
        <dbReference type="EMBL" id="OKS85543.1"/>
    </source>
</evidence>
<dbReference type="EMBL" id="MPPL01000001">
    <property type="protein sequence ID" value="OKS85543.1"/>
    <property type="molecule type" value="Genomic_DNA"/>
</dbReference>
<name>A0A1Q5ZUY7_9SPHI</name>